<reference evidence="3 4" key="1">
    <citation type="submission" date="2018-10" db="EMBL/GenBank/DDBJ databases">
        <title>Phylogenomics of Brevibacillus.</title>
        <authorList>
            <person name="Dunlap C."/>
        </authorList>
    </citation>
    <scope>NUCLEOTIDE SEQUENCE [LARGE SCALE GENOMIC DNA]</scope>
    <source>
        <strain evidence="3 4">NRRL NRS 1219</strain>
    </source>
</reference>
<keyword evidence="5" id="KW-1185">Reference proteome</keyword>
<dbReference type="PANTHER" id="PTHR33121:SF70">
    <property type="entry name" value="SIGNALING PROTEIN YKOW"/>
    <property type="match status" value="1"/>
</dbReference>
<dbReference type="Gene3D" id="3.20.20.450">
    <property type="entry name" value="EAL domain"/>
    <property type="match status" value="1"/>
</dbReference>
<dbReference type="SMART" id="SM00052">
    <property type="entry name" value="EAL"/>
    <property type="match status" value="1"/>
</dbReference>
<dbReference type="OrthoDB" id="9759607at2"/>
<accession>A0A3M8ANY9</accession>
<dbReference type="InterPro" id="IPR050706">
    <property type="entry name" value="Cyclic-di-GMP_PDE-like"/>
</dbReference>
<dbReference type="CDD" id="cd01948">
    <property type="entry name" value="EAL"/>
    <property type="match status" value="1"/>
</dbReference>
<evidence type="ECO:0000313" key="4">
    <source>
        <dbReference type="Proteomes" id="UP000276178"/>
    </source>
</evidence>
<gene>
    <name evidence="2" type="ORF">BAG01nite_31480</name>
    <name evidence="3" type="ORF">EB820_18235</name>
</gene>
<comment type="caution">
    <text evidence="3">The sequence shown here is derived from an EMBL/GenBank/DDBJ whole genome shotgun (WGS) entry which is preliminary data.</text>
</comment>
<evidence type="ECO:0000313" key="3">
    <source>
        <dbReference type="EMBL" id="RNB52946.1"/>
    </source>
</evidence>
<dbReference type="RefSeq" id="WP_007778755.1">
    <property type="nucleotide sequence ID" value="NZ_BJOD01000034.1"/>
</dbReference>
<dbReference type="EMBL" id="BJOD01000034">
    <property type="protein sequence ID" value="GED27046.1"/>
    <property type="molecule type" value="Genomic_DNA"/>
</dbReference>
<reference evidence="2 5" key="2">
    <citation type="submission" date="2019-06" db="EMBL/GenBank/DDBJ databases">
        <title>Whole genome shotgun sequence of Brevibacillus agri NBRC 15538.</title>
        <authorList>
            <person name="Hosoyama A."/>
            <person name="Uohara A."/>
            <person name="Ohji S."/>
            <person name="Ichikawa N."/>
        </authorList>
    </citation>
    <scope>NUCLEOTIDE SEQUENCE [LARGE SCALE GENOMIC DNA]</scope>
    <source>
        <strain evidence="2 5">NBRC 15538</strain>
    </source>
</reference>
<dbReference type="PROSITE" id="PS50883">
    <property type="entry name" value="EAL"/>
    <property type="match status" value="1"/>
</dbReference>
<organism evidence="3 4">
    <name type="scientific">Brevibacillus agri</name>
    <dbReference type="NCBI Taxonomy" id="51101"/>
    <lineage>
        <taxon>Bacteria</taxon>
        <taxon>Bacillati</taxon>
        <taxon>Bacillota</taxon>
        <taxon>Bacilli</taxon>
        <taxon>Bacillales</taxon>
        <taxon>Paenibacillaceae</taxon>
        <taxon>Brevibacillus</taxon>
    </lineage>
</organism>
<dbReference type="Proteomes" id="UP000317180">
    <property type="component" value="Unassembled WGS sequence"/>
</dbReference>
<dbReference type="Proteomes" id="UP000276178">
    <property type="component" value="Unassembled WGS sequence"/>
</dbReference>
<protein>
    <submittedName>
        <fullName evidence="3">EAL domain-containing protein</fullName>
    </submittedName>
</protein>
<sequence>MEFTPHATCEDLEHKLRLANDLQEALPLQQLSLHYQPQFETGSGNVRGFEALLRWNHPHFGPISPTEFIPLAEETGLIYSIGDWVIQTACQKNKQIQEKYMPNSVMSVNLSGLQLQDSLFFDRVCGILQQTALSPQSLELELTERDRISLKDRRIDSLKRFAHHGIKIVLDDFGTEYSSLEYITTLPLSTIKIDRSFVTHINNHYEGTVLVEWIISLARKLGFTVVAEGIETYEQLHTLQKWKCDFVQGYLLSKPLHEQELPLFFRKVEWKQENKF</sequence>
<dbReference type="Pfam" id="PF00563">
    <property type="entry name" value="EAL"/>
    <property type="match status" value="1"/>
</dbReference>
<proteinExistence type="predicted"/>
<evidence type="ECO:0000313" key="2">
    <source>
        <dbReference type="EMBL" id="GED27046.1"/>
    </source>
</evidence>
<dbReference type="GeneID" id="82812834"/>
<dbReference type="EMBL" id="RHHN01000050">
    <property type="protein sequence ID" value="RNB52946.1"/>
    <property type="molecule type" value="Genomic_DNA"/>
</dbReference>
<evidence type="ECO:0000259" key="1">
    <source>
        <dbReference type="PROSITE" id="PS50883"/>
    </source>
</evidence>
<dbReference type="AlphaFoldDB" id="A0A3M8ANY9"/>
<dbReference type="GO" id="GO:0071111">
    <property type="term" value="F:cyclic-guanylate-specific phosphodiesterase activity"/>
    <property type="evidence" value="ECO:0007669"/>
    <property type="project" value="InterPro"/>
</dbReference>
<evidence type="ECO:0000313" key="5">
    <source>
        <dbReference type="Proteomes" id="UP000317180"/>
    </source>
</evidence>
<dbReference type="PANTHER" id="PTHR33121">
    <property type="entry name" value="CYCLIC DI-GMP PHOSPHODIESTERASE PDEF"/>
    <property type="match status" value="1"/>
</dbReference>
<name>A0A3M8ANY9_9BACL</name>
<feature type="domain" description="EAL" evidence="1">
    <location>
        <begin position="15"/>
        <end position="269"/>
    </location>
</feature>
<dbReference type="SUPFAM" id="SSF141868">
    <property type="entry name" value="EAL domain-like"/>
    <property type="match status" value="1"/>
</dbReference>
<dbReference type="InterPro" id="IPR001633">
    <property type="entry name" value="EAL_dom"/>
</dbReference>
<dbReference type="InterPro" id="IPR035919">
    <property type="entry name" value="EAL_sf"/>
</dbReference>